<proteinExistence type="predicted"/>
<evidence type="ECO:0000313" key="1">
    <source>
        <dbReference type="EMBL" id="QJA70145.1"/>
    </source>
</evidence>
<gene>
    <name evidence="1" type="ORF">MM415A03939_0001</name>
</gene>
<accession>A0A6M3JM06</accession>
<dbReference type="AlphaFoldDB" id="A0A6M3JM06"/>
<reference evidence="1" key="1">
    <citation type="submission" date="2020-03" db="EMBL/GenBank/DDBJ databases">
        <title>The deep terrestrial virosphere.</title>
        <authorList>
            <person name="Holmfeldt K."/>
            <person name="Nilsson E."/>
            <person name="Simone D."/>
            <person name="Lopez-Fernandez M."/>
            <person name="Wu X."/>
            <person name="de Brujin I."/>
            <person name="Lundin D."/>
            <person name="Andersson A."/>
            <person name="Bertilsson S."/>
            <person name="Dopson M."/>
        </authorList>
    </citation>
    <scope>NUCLEOTIDE SEQUENCE</scope>
    <source>
        <strain evidence="1">MM415A03939</strain>
    </source>
</reference>
<name>A0A6M3JM06_9ZZZZ</name>
<organism evidence="1">
    <name type="scientific">viral metagenome</name>
    <dbReference type="NCBI Taxonomy" id="1070528"/>
    <lineage>
        <taxon>unclassified sequences</taxon>
        <taxon>metagenomes</taxon>
        <taxon>organismal metagenomes</taxon>
    </lineage>
</organism>
<sequence length="59" mass="6892">MLEIKEWMPELGMVVIYKPTGKYMRIVKFDGDNILVTTASVGKFAMQFWARKEELKPIL</sequence>
<protein>
    <submittedName>
        <fullName evidence="1">Uncharacterized protein</fullName>
    </submittedName>
</protein>
<dbReference type="EMBL" id="MT141768">
    <property type="protein sequence ID" value="QJA70145.1"/>
    <property type="molecule type" value="Genomic_DNA"/>
</dbReference>